<organism evidence="1 2">
    <name type="scientific">Russula earlei</name>
    <dbReference type="NCBI Taxonomy" id="71964"/>
    <lineage>
        <taxon>Eukaryota</taxon>
        <taxon>Fungi</taxon>
        <taxon>Dikarya</taxon>
        <taxon>Basidiomycota</taxon>
        <taxon>Agaricomycotina</taxon>
        <taxon>Agaricomycetes</taxon>
        <taxon>Russulales</taxon>
        <taxon>Russulaceae</taxon>
        <taxon>Russula</taxon>
    </lineage>
</organism>
<sequence>MTKVRDAMDSEPSGKAMTTTRWMWTEEGEARDVDGDRLEPLSQFGHGVENEVMTSRGERERERKMKEREGGLVGEGRAGGGGECKSLCLCLDIQMTAVELCWPRGGVPLNMAAGDLLSMAAVLPHDLSLMMFAPALDGSDWIWNSHFCEVQGRKRDRRTLKEARTMERYQRLDRIWQKQRCRAFMRKAISPSNQNDIKPASPLPPQRDDNTSSEVRAPSSESHTYARLDNVAFMPLYL</sequence>
<reference evidence="1" key="1">
    <citation type="submission" date="2021-03" db="EMBL/GenBank/DDBJ databases">
        <title>Evolutionary priming and transition to the ectomycorrhizal habit in an iconic lineage of mushroom-forming fungi: is preadaptation a requirement?</title>
        <authorList>
            <consortium name="DOE Joint Genome Institute"/>
            <person name="Looney B.P."/>
            <person name="Miyauchi S."/>
            <person name="Morin E."/>
            <person name="Drula E."/>
            <person name="Courty P.E."/>
            <person name="Chicoki N."/>
            <person name="Fauchery L."/>
            <person name="Kohler A."/>
            <person name="Kuo A."/>
            <person name="LaButti K."/>
            <person name="Pangilinan J."/>
            <person name="Lipzen A."/>
            <person name="Riley R."/>
            <person name="Andreopoulos W."/>
            <person name="He G."/>
            <person name="Johnson J."/>
            <person name="Barry K.W."/>
            <person name="Grigoriev I.V."/>
            <person name="Nagy L."/>
            <person name="Hibbett D."/>
            <person name="Henrissat B."/>
            <person name="Matheny P.B."/>
            <person name="Labbe J."/>
            <person name="Martin A.F."/>
        </authorList>
    </citation>
    <scope>NUCLEOTIDE SEQUENCE</scope>
    <source>
        <strain evidence="1">BPL698</strain>
    </source>
</reference>
<evidence type="ECO:0000313" key="1">
    <source>
        <dbReference type="EMBL" id="KAI9454795.1"/>
    </source>
</evidence>
<proteinExistence type="predicted"/>
<evidence type="ECO:0000313" key="2">
    <source>
        <dbReference type="Proteomes" id="UP001207468"/>
    </source>
</evidence>
<keyword evidence="2" id="KW-1185">Reference proteome</keyword>
<dbReference type="EMBL" id="JAGFNK010000267">
    <property type="protein sequence ID" value="KAI9454795.1"/>
    <property type="molecule type" value="Genomic_DNA"/>
</dbReference>
<comment type="caution">
    <text evidence="1">The sequence shown here is derived from an EMBL/GenBank/DDBJ whole genome shotgun (WGS) entry which is preliminary data.</text>
</comment>
<name>A0ACC0U0V5_9AGAM</name>
<gene>
    <name evidence="1" type="ORF">F5148DRAFT_1369952</name>
</gene>
<dbReference type="Proteomes" id="UP001207468">
    <property type="component" value="Unassembled WGS sequence"/>
</dbReference>
<accession>A0ACC0U0V5</accession>
<protein>
    <submittedName>
        <fullName evidence="1">Uncharacterized protein</fullName>
    </submittedName>
</protein>